<evidence type="ECO:0000313" key="3">
    <source>
        <dbReference type="Proteomes" id="UP000193920"/>
    </source>
</evidence>
<name>A0A1Y2C321_9FUNG</name>
<evidence type="ECO:0000256" key="1">
    <source>
        <dbReference type="SAM" id="MobiDB-lite"/>
    </source>
</evidence>
<accession>A0A1Y2C321</accession>
<dbReference type="Proteomes" id="UP000193920">
    <property type="component" value="Unassembled WGS sequence"/>
</dbReference>
<feature type="region of interest" description="Disordered" evidence="1">
    <location>
        <begin position="454"/>
        <end position="475"/>
    </location>
</feature>
<protein>
    <submittedName>
        <fullName evidence="2">Uncharacterized protein</fullName>
    </submittedName>
</protein>
<reference evidence="2 3" key="1">
    <citation type="submission" date="2016-08" db="EMBL/GenBank/DDBJ databases">
        <title>A Parts List for Fungal Cellulosomes Revealed by Comparative Genomics.</title>
        <authorList>
            <consortium name="DOE Joint Genome Institute"/>
            <person name="Haitjema C.H."/>
            <person name="Gilmore S.P."/>
            <person name="Henske J.K."/>
            <person name="Solomon K.V."/>
            <person name="De Groot R."/>
            <person name="Kuo A."/>
            <person name="Mondo S.J."/>
            <person name="Salamov A.A."/>
            <person name="Labutti K."/>
            <person name="Zhao Z."/>
            <person name="Chiniquy J."/>
            <person name="Barry K."/>
            <person name="Brewer H.M."/>
            <person name="Purvine S.O."/>
            <person name="Wright A.T."/>
            <person name="Boxma B."/>
            <person name="Van Alen T."/>
            <person name="Hackstein J.H."/>
            <person name="Baker S.E."/>
            <person name="Grigoriev I.V."/>
            <person name="O'Malley M.A."/>
        </authorList>
    </citation>
    <scope>NUCLEOTIDE SEQUENCE [LARGE SCALE GENOMIC DNA]</scope>
    <source>
        <strain evidence="2 3">G1</strain>
    </source>
</reference>
<dbReference type="AlphaFoldDB" id="A0A1Y2C321"/>
<dbReference type="EMBL" id="MCOG01000124">
    <property type="protein sequence ID" value="ORY41428.1"/>
    <property type="molecule type" value="Genomic_DNA"/>
</dbReference>
<keyword evidence="3" id="KW-1185">Reference proteome</keyword>
<sequence>MSDNTSVNNTDFIIDNKKEFLLTYGNDYWGALKIENIRKLFNDGLWFYIISKETGHEVTDHDHYHVYLKYIGPNKKGFRARGKNAQFIWDVPLTFDNNTLKNKFNSDSWPLNKEKKKIIIGHPNIKFKGDKININCKNSFTMIDYVTKQRKSKDEKDWIIISNFDWQEELKKLKPDEKRSTSRVNEEEFQFTCWIRDQIFQRQKATKKEIIRDILKNDNFNYLYINKPKSKPIPYWGNYWIPVELKDYLDYLNNWFELWSKKKQPIGSRPKPLYLSGCGSSGKSSLIACMGTFSYWCNVWNYNNWEGEASFNFFDDYDGSEDYKGNQVNSNWTIMKPWIGGQPSVTISGKYKEPETVDNDKPCVFVSNKTFEDRFPPDAREYWKDVGATIVELGKYRLNKTPFENDNNFKINEPILINDKNDTIIISDSDEHNPSDIENLEINDNLFEQKYNLGRHNNKRSNPFAINDKESNTRNKKTKRNILKFFGFN</sequence>
<organism evidence="2 3">
    <name type="scientific">Neocallimastix californiae</name>
    <dbReference type="NCBI Taxonomy" id="1754190"/>
    <lineage>
        <taxon>Eukaryota</taxon>
        <taxon>Fungi</taxon>
        <taxon>Fungi incertae sedis</taxon>
        <taxon>Chytridiomycota</taxon>
        <taxon>Chytridiomycota incertae sedis</taxon>
        <taxon>Neocallimastigomycetes</taxon>
        <taxon>Neocallimastigales</taxon>
        <taxon>Neocallimastigaceae</taxon>
        <taxon>Neocallimastix</taxon>
    </lineage>
</organism>
<proteinExistence type="predicted"/>
<evidence type="ECO:0000313" key="2">
    <source>
        <dbReference type="EMBL" id="ORY41428.1"/>
    </source>
</evidence>
<comment type="caution">
    <text evidence="2">The sequence shown here is derived from an EMBL/GenBank/DDBJ whole genome shotgun (WGS) entry which is preliminary data.</text>
</comment>
<gene>
    <name evidence="2" type="ORF">LY90DRAFT_510217</name>
</gene>